<dbReference type="Proteomes" id="UP000230842">
    <property type="component" value="Unassembled WGS sequence"/>
</dbReference>
<dbReference type="PANTHER" id="PTHR42815">
    <property type="entry name" value="FAD-BINDING, PUTATIVE (AFU_ORTHOLOGUE AFUA_6G07600)-RELATED"/>
    <property type="match status" value="1"/>
</dbReference>
<feature type="domain" description="Pyridoxamine 5'-phosphate oxidase N-terminal" evidence="1">
    <location>
        <begin position="35"/>
        <end position="150"/>
    </location>
</feature>
<reference evidence="2 3" key="1">
    <citation type="submission" date="2017-11" db="EMBL/GenBank/DDBJ databases">
        <title>Genomic Encyclopedia of Archaeal and Bacterial Type Strains, Phase II (KMG-II): From Individual Species to Whole Genera.</title>
        <authorList>
            <person name="Goeker M."/>
        </authorList>
    </citation>
    <scope>NUCLEOTIDE SEQUENCE [LARGE SCALE GENOMIC DNA]</scope>
    <source>
        <strain evidence="2 3">DSM 27763</strain>
    </source>
</reference>
<dbReference type="InterPro" id="IPR012349">
    <property type="entry name" value="Split_barrel_FMN-bd"/>
</dbReference>
<dbReference type="SUPFAM" id="SSF50475">
    <property type="entry name" value="FMN-binding split barrel"/>
    <property type="match status" value="1"/>
</dbReference>
<evidence type="ECO:0000313" key="2">
    <source>
        <dbReference type="EMBL" id="PJJ58517.1"/>
    </source>
</evidence>
<dbReference type="Pfam" id="PF01243">
    <property type="entry name" value="PNPOx_N"/>
    <property type="match status" value="1"/>
</dbReference>
<gene>
    <name evidence="2" type="ORF">CLV56_2768</name>
</gene>
<dbReference type="AlphaFoldDB" id="A0A0B2BN00"/>
<evidence type="ECO:0000259" key="1">
    <source>
        <dbReference type="Pfam" id="PF01243"/>
    </source>
</evidence>
<dbReference type="InterPro" id="IPR011576">
    <property type="entry name" value="Pyridox_Oxase_N"/>
</dbReference>
<sequence>MPTEITSIDELRTLVGEPTPMVRDKVRETLSPDQTAWIARSPFCLVATSDADGRCDVSPKGDPVGMAHVVDEKTVLVPERPGNRRVDGFANVLQNPHVGLLFLVPGRGDTLRVNGTARLLTDVDEPALEVKGHRPTLVLEVTVEETFFHCAKAFLRSKLWEPETWEPDALPPRARIAKREWPDVPLADLEKRYGSAYGDNLYVAG</sequence>
<name>A0A0B2BN00_9ACTN</name>
<dbReference type="PANTHER" id="PTHR42815:SF2">
    <property type="entry name" value="FAD-BINDING, PUTATIVE (AFU_ORTHOLOGUE AFUA_6G07600)-RELATED"/>
    <property type="match status" value="1"/>
</dbReference>
<evidence type="ECO:0000313" key="3">
    <source>
        <dbReference type="Proteomes" id="UP000230842"/>
    </source>
</evidence>
<dbReference type="InterPro" id="IPR024029">
    <property type="entry name" value="Pyridox_Oxase_FMN-dep"/>
</dbReference>
<keyword evidence="3" id="KW-1185">Reference proteome</keyword>
<dbReference type="Gene3D" id="2.30.110.10">
    <property type="entry name" value="Electron Transport, Fmn-binding Protein, Chain A"/>
    <property type="match status" value="1"/>
</dbReference>
<dbReference type="NCBIfam" id="TIGR04025">
    <property type="entry name" value="PPOX_FMN_DR2398"/>
    <property type="match status" value="1"/>
</dbReference>
<proteinExistence type="predicted"/>
<comment type="caution">
    <text evidence="2">The sequence shown here is derived from an EMBL/GenBank/DDBJ whole genome shotgun (WGS) entry which is preliminary data.</text>
</comment>
<organism evidence="2 3">
    <name type="scientific">Mumia flava</name>
    <dbReference type="NCBI Taxonomy" id="1348852"/>
    <lineage>
        <taxon>Bacteria</taxon>
        <taxon>Bacillati</taxon>
        <taxon>Actinomycetota</taxon>
        <taxon>Actinomycetes</taxon>
        <taxon>Propionibacteriales</taxon>
        <taxon>Nocardioidaceae</taxon>
        <taxon>Mumia</taxon>
    </lineage>
</organism>
<dbReference type="EMBL" id="PGEZ01000001">
    <property type="protein sequence ID" value="PJJ58517.1"/>
    <property type="molecule type" value="Genomic_DNA"/>
</dbReference>
<protein>
    <recommendedName>
        <fullName evidence="1">Pyridoxamine 5'-phosphate oxidase N-terminal domain-containing protein</fullName>
    </recommendedName>
</protein>
<accession>A0A0B2BN00</accession>
<dbReference type="RefSeq" id="WP_039346991.1">
    <property type="nucleotide sequence ID" value="NZ_PGEZ01000001.1"/>
</dbReference>
<dbReference type="OrthoDB" id="9790331at2"/>